<proteinExistence type="predicted"/>
<accession>A0A2J6S788</accession>
<protein>
    <recommendedName>
        <fullName evidence="2">2EXR domain-containing protein</fullName>
    </recommendedName>
</protein>
<dbReference type="OrthoDB" id="3513892at2759"/>
<feature type="domain" description="2EXR" evidence="2">
    <location>
        <begin position="23"/>
        <end position="105"/>
    </location>
</feature>
<name>A0A2J6S788_HYAVF</name>
<keyword evidence="4" id="KW-1185">Reference proteome</keyword>
<dbReference type="EMBL" id="KZ613939">
    <property type="protein sequence ID" value="PMD46621.1"/>
    <property type="molecule type" value="Genomic_DNA"/>
</dbReference>
<evidence type="ECO:0000313" key="4">
    <source>
        <dbReference type="Proteomes" id="UP000235786"/>
    </source>
</evidence>
<reference evidence="3 4" key="1">
    <citation type="submission" date="2016-04" db="EMBL/GenBank/DDBJ databases">
        <title>A degradative enzymes factory behind the ericoid mycorrhizal symbiosis.</title>
        <authorList>
            <consortium name="DOE Joint Genome Institute"/>
            <person name="Martino E."/>
            <person name="Morin E."/>
            <person name="Grelet G."/>
            <person name="Kuo A."/>
            <person name="Kohler A."/>
            <person name="Daghino S."/>
            <person name="Barry K."/>
            <person name="Choi C."/>
            <person name="Cichocki N."/>
            <person name="Clum A."/>
            <person name="Copeland A."/>
            <person name="Hainaut M."/>
            <person name="Haridas S."/>
            <person name="Labutti K."/>
            <person name="Lindquist E."/>
            <person name="Lipzen A."/>
            <person name="Khouja H.-R."/>
            <person name="Murat C."/>
            <person name="Ohm R."/>
            <person name="Olson A."/>
            <person name="Spatafora J."/>
            <person name="Veneault-Fourrey C."/>
            <person name="Henrissat B."/>
            <person name="Grigoriev I."/>
            <person name="Martin F."/>
            <person name="Perotto S."/>
        </authorList>
    </citation>
    <scope>NUCLEOTIDE SEQUENCE [LARGE SCALE GENOMIC DNA]</scope>
    <source>
        <strain evidence="3 4">F</strain>
    </source>
</reference>
<dbReference type="InterPro" id="IPR045518">
    <property type="entry name" value="2EXR"/>
</dbReference>
<feature type="region of interest" description="Disordered" evidence="1">
    <location>
        <begin position="226"/>
        <end position="249"/>
    </location>
</feature>
<dbReference type="PANTHER" id="PTHR35910">
    <property type="entry name" value="2EXR DOMAIN-CONTAINING PROTEIN"/>
    <property type="match status" value="1"/>
</dbReference>
<evidence type="ECO:0000313" key="3">
    <source>
        <dbReference type="EMBL" id="PMD46621.1"/>
    </source>
</evidence>
<organism evidence="3 4">
    <name type="scientific">Hyaloscypha variabilis (strain UAMH 11265 / GT02V1 / F)</name>
    <name type="common">Meliniomyces variabilis</name>
    <dbReference type="NCBI Taxonomy" id="1149755"/>
    <lineage>
        <taxon>Eukaryota</taxon>
        <taxon>Fungi</taxon>
        <taxon>Dikarya</taxon>
        <taxon>Ascomycota</taxon>
        <taxon>Pezizomycotina</taxon>
        <taxon>Leotiomycetes</taxon>
        <taxon>Helotiales</taxon>
        <taxon>Hyaloscyphaceae</taxon>
        <taxon>Hyaloscypha</taxon>
        <taxon>Hyaloscypha variabilis</taxon>
    </lineage>
</organism>
<evidence type="ECO:0000256" key="1">
    <source>
        <dbReference type="SAM" id="MobiDB-lite"/>
    </source>
</evidence>
<gene>
    <name evidence="3" type="ORF">L207DRAFT_577468</name>
</gene>
<dbReference type="PANTHER" id="PTHR35910:SF6">
    <property type="entry name" value="2EXR DOMAIN-CONTAINING PROTEIN"/>
    <property type="match status" value="1"/>
</dbReference>
<dbReference type="Proteomes" id="UP000235786">
    <property type="component" value="Unassembled WGS sequence"/>
</dbReference>
<dbReference type="AlphaFoldDB" id="A0A2J6S788"/>
<evidence type="ECO:0000259" key="2">
    <source>
        <dbReference type="Pfam" id="PF20150"/>
    </source>
</evidence>
<dbReference type="Pfam" id="PF20150">
    <property type="entry name" value="2EXR"/>
    <property type="match status" value="1"/>
</dbReference>
<sequence length="249" mass="28922">MDAAENQQLSSQHIRIVAEKAPFSLFKKLPPELRLKIWELNLPGTRVVEVHYDVRMGKFWTTNPSPANLQVCRESRYEMLKKWPLRFATCGHLPMVHTNFDIDTIHLSWAPLRLRAVSQEDLSSIVSLEIGGRELQPTPAERILESILTMTNLKDISIVSPALHDIFSFPLNQQLSQPRNGTNDEDHWLLIAQRLGYEERRSRAFRQHTELTRCFRLWAREHSDCKLPRPRLPPSEPDGSRSGPFFWKP</sequence>